<dbReference type="EMBL" id="AHAE01000087">
    <property type="protein sequence ID" value="EJZ81226.1"/>
    <property type="molecule type" value="Genomic_DNA"/>
</dbReference>
<dbReference type="eggNOG" id="COG0134">
    <property type="taxonomic scope" value="Bacteria"/>
</dbReference>
<dbReference type="GO" id="GO:0000162">
    <property type="term" value="P:L-tryptophan biosynthetic process"/>
    <property type="evidence" value="ECO:0007669"/>
    <property type="project" value="UniProtKB-UniPathway"/>
</dbReference>
<reference evidence="1 2" key="1">
    <citation type="submission" date="2012-08" db="EMBL/GenBank/DDBJ databases">
        <title>The Genome Sequence of Turicella otitidis ATCC 51513.</title>
        <authorList>
            <consortium name="The Broad Institute Genome Sequencing Platform"/>
            <person name="Earl A."/>
            <person name="Ward D."/>
            <person name="Feldgarden M."/>
            <person name="Gevers D."/>
            <person name="Huys G."/>
            <person name="Walker B."/>
            <person name="Young S.K."/>
            <person name="Zeng Q."/>
            <person name="Gargeya S."/>
            <person name="Fitzgerald M."/>
            <person name="Haas B."/>
            <person name="Abouelleil A."/>
            <person name="Alvarado L."/>
            <person name="Arachchi H.M."/>
            <person name="Berlin A.M."/>
            <person name="Chapman S.B."/>
            <person name="Goldberg J."/>
            <person name="Griggs A."/>
            <person name="Gujja S."/>
            <person name="Hansen M."/>
            <person name="Howarth C."/>
            <person name="Imamovic A."/>
            <person name="Larimer J."/>
            <person name="McCowen C."/>
            <person name="Montmayeur A."/>
            <person name="Murphy C."/>
            <person name="Neiman D."/>
            <person name="Pearson M."/>
            <person name="Priest M."/>
            <person name="Roberts A."/>
            <person name="Saif S."/>
            <person name="Shea T."/>
            <person name="Sisk P."/>
            <person name="Sykes S."/>
            <person name="Wortman J."/>
            <person name="Nusbaum C."/>
            <person name="Birren B."/>
        </authorList>
    </citation>
    <scope>NUCLEOTIDE SEQUENCE [LARGE SCALE GENOMIC DNA]</scope>
    <source>
        <strain evidence="1 2">ATCC 51513</strain>
    </source>
</reference>
<dbReference type="InterPro" id="IPR013785">
    <property type="entry name" value="Aldolase_TIM"/>
</dbReference>
<dbReference type="Gene3D" id="3.20.20.70">
    <property type="entry name" value="Aldolase class I"/>
    <property type="match status" value="1"/>
</dbReference>
<proteinExistence type="predicted"/>
<dbReference type="Proteomes" id="UP000006078">
    <property type="component" value="Unassembled WGS sequence"/>
</dbReference>
<organism evidence="1 2">
    <name type="scientific">Corynebacterium otitidis ATCC 51513</name>
    <dbReference type="NCBI Taxonomy" id="883169"/>
    <lineage>
        <taxon>Bacteria</taxon>
        <taxon>Bacillati</taxon>
        <taxon>Actinomycetota</taxon>
        <taxon>Actinomycetes</taxon>
        <taxon>Mycobacteriales</taxon>
        <taxon>Corynebacteriaceae</taxon>
        <taxon>Corynebacterium</taxon>
    </lineage>
</organism>
<name>K0YD46_9CORY</name>
<comment type="caution">
    <text evidence="1">The sequence shown here is derived from an EMBL/GenBank/DDBJ whole genome shotgun (WGS) entry which is preliminary data.</text>
</comment>
<sequence>MAVTVVPGIPAAQRAALERRQGTVPLADIKARALRAPAPADAHRALVGEGCAILAQPGPAASPAELAGTCDLAISPLSGGLPALTRLSGSGLPVVATGLVFSPYQVYELRAAGADAVPLPADLLADDHAAGLIDLVESLGMLAVPVVGDAAGAGRVVELGARAIAAATPAPLSEISAGLPASVAVLAGQTALAPADVLRAAS</sequence>
<protein>
    <submittedName>
        <fullName evidence="1">Uncharacterized protein</fullName>
    </submittedName>
</protein>
<dbReference type="SUPFAM" id="SSF51366">
    <property type="entry name" value="Ribulose-phoshate binding barrel"/>
    <property type="match status" value="1"/>
</dbReference>
<accession>K0YD46</accession>
<evidence type="ECO:0000313" key="2">
    <source>
        <dbReference type="Proteomes" id="UP000006078"/>
    </source>
</evidence>
<feature type="non-terminal residue" evidence="1">
    <location>
        <position position="202"/>
    </location>
</feature>
<dbReference type="AlphaFoldDB" id="K0YD46"/>
<dbReference type="UniPathway" id="UPA00035">
    <property type="reaction ID" value="UER00043"/>
</dbReference>
<gene>
    <name evidence="1" type="ORF">HMPREF9719_01846</name>
</gene>
<dbReference type="STRING" id="29321.AAV33_09115"/>
<keyword evidence="2" id="KW-1185">Reference proteome</keyword>
<dbReference type="HOGENOM" id="CLU_1363060_0_0_11"/>
<dbReference type="InterPro" id="IPR011060">
    <property type="entry name" value="RibuloseP-bd_barrel"/>
</dbReference>
<evidence type="ECO:0000313" key="1">
    <source>
        <dbReference type="EMBL" id="EJZ81226.1"/>
    </source>
</evidence>